<evidence type="ECO:0000256" key="1">
    <source>
        <dbReference type="SAM" id="MobiDB-lite"/>
    </source>
</evidence>
<dbReference type="OrthoDB" id="5149081at2759"/>
<keyword evidence="4" id="KW-1185">Reference proteome</keyword>
<protein>
    <recommendedName>
        <fullName evidence="2">Reverse transcriptase domain-containing protein</fullName>
    </recommendedName>
</protein>
<feature type="compositionally biased region" description="Polar residues" evidence="1">
    <location>
        <begin position="1"/>
        <end position="10"/>
    </location>
</feature>
<dbReference type="Gene3D" id="3.30.70.270">
    <property type="match status" value="1"/>
</dbReference>
<dbReference type="Proteomes" id="UP001147782">
    <property type="component" value="Unassembled WGS sequence"/>
</dbReference>
<reference evidence="3" key="1">
    <citation type="submission" date="2022-11" db="EMBL/GenBank/DDBJ databases">
        <authorList>
            <person name="Petersen C."/>
        </authorList>
    </citation>
    <scope>NUCLEOTIDE SEQUENCE</scope>
    <source>
        <strain evidence="3">IBT 29864</strain>
    </source>
</reference>
<dbReference type="PANTHER" id="PTHR33050:SF7">
    <property type="entry name" value="RIBONUCLEASE H"/>
    <property type="match status" value="1"/>
</dbReference>
<evidence type="ECO:0000313" key="4">
    <source>
        <dbReference type="Proteomes" id="UP001147782"/>
    </source>
</evidence>
<name>A0A9W9VH69_9EURO</name>
<dbReference type="AlphaFoldDB" id="A0A9W9VH69"/>
<dbReference type="InterPro" id="IPR052055">
    <property type="entry name" value="Hepadnavirus_pol/RT"/>
</dbReference>
<evidence type="ECO:0000259" key="2">
    <source>
        <dbReference type="Pfam" id="PF00078"/>
    </source>
</evidence>
<gene>
    <name evidence="3" type="ORF">N7496_004501</name>
</gene>
<dbReference type="InterPro" id="IPR043128">
    <property type="entry name" value="Rev_trsase/Diguanyl_cyclase"/>
</dbReference>
<reference evidence="3" key="2">
    <citation type="journal article" date="2023" name="IMA Fungus">
        <title>Comparative genomic study of the Penicillium genus elucidates a diverse pangenome and 15 lateral gene transfer events.</title>
        <authorList>
            <person name="Petersen C."/>
            <person name="Sorensen T."/>
            <person name="Nielsen M.R."/>
            <person name="Sondergaard T.E."/>
            <person name="Sorensen J.L."/>
            <person name="Fitzpatrick D.A."/>
            <person name="Frisvad J.C."/>
            <person name="Nielsen K.L."/>
        </authorList>
    </citation>
    <scope>NUCLEOTIDE SEQUENCE</scope>
    <source>
        <strain evidence="3">IBT 29864</strain>
    </source>
</reference>
<accession>A0A9W9VH69</accession>
<dbReference type="Pfam" id="PF00078">
    <property type="entry name" value="RVT_1"/>
    <property type="match status" value="1"/>
</dbReference>
<dbReference type="InterPro" id="IPR043502">
    <property type="entry name" value="DNA/RNA_pol_sf"/>
</dbReference>
<feature type="region of interest" description="Disordered" evidence="1">
    <location>
        <begin position="34"/>
        <end position="60"/>
    </location>
</feature>
<proteinExistence type="predicted"/>
<dbReference type="GeneID" id="81436609"/>
<organism evidence="3 4">
    <name type="scientific">Penicillium cataractarum</name>
    <dbReference type="NCBI Taxonomy" id="2100454"/>
    <lineage>
        <taxon>Eukaryota</taxon>
        <taxon>Fungi</taxon>
        <taxon>Dikarya</taxon>
        <taxon>Ascomycota</taxon>
        <taxon>Pezizomycotina</taxon>
        <taxon>Eurotiomycetes</taxon>
        <taxon>Eurotiomycetidae</taxon>
        <taxon>Eurotiales</taxon>
        <taxon>Aspergillaceae</taxon>
        <taxon>Penicillium</taxon>
    </lineage>
</organism>
<feature type="domain" description="Reverse transcriptase" evidence="2">
    <location>
        <begin position="369"/>
        <end position="506"/>
    </location>
</feature>
<feature type="region of interest" description="Disordered" evidence="1">
    <location>
        <begin position="1"/>
        <end position="22"/>
    </location>
</feature>
<sequence length="783" mass="87932">MTLSQSSSVTPAPLDSAWPPAHIWETMDVAETDLRRKRPRADLQDDDTVEENREPPPEVKPLIDIFPGVSAALLTRVFDRKLKATELIRFKEKSVTELDQEDRVFEMTESGGTVGFKKAAASLKDWGPNPQTWTSCFLAYLVVVGYLFGEKHPKAVPNLLMFMRQILDFAQTYQWSEAVLPLALNFHQYILDKGELSTDTYLVTGLFREKYLRHNLTLPAKSPTNPPTRPRQARNTRSSNNETEICDKFNTTGCSWEGCKRRHECDLGSTIAGILTFGAQVGYRGNTQFRYSSNHHIHEPGLITAKLTEDLNLGRVRPASGPSFVSPLGLVPKHDGEWRHIHDLSWPPGQGLNQGIPDSWSAIEYMTIDDVYEQVIQAGPGCTIIKRDIKDAFRIVPIAEDNQHLLAFQWNNSTYVECCLPFCLATAPFLFNLFAEALHWILQCLLPAFYINHYLDDFIAIARSPSASDPTGPFDKVYNRVTEYLRIPRNTKKDQQGSCVTVLGIQIDSIAMEARLPPEKLCRATLDAAAALNVASLTLKQTERLTGLLAFCSRVVRLGRTRLQSLYTFQAAFPHGSSGRRRIPYEVRDDLEWWKNSLSLFNGVLLIDPCRRSITHLYTDASNTGQGLFFFSSKSTLDCWLAHCHQLHPSNAATLALSQDAHAHINTNKVDAILQGFLLFSHHWLHHTLVIHTDSSTAHTELKKGFLHGPPNAPLKSLLILAAARDIHVVPHWLPSGENKLADALSRNNLEDIANICPHWQDLSVLNRPRGSLHELLSSIQAT</sequence>
<comment type="caution">
    <text evidence="3">The sequence shown here is derived from an EMBL/GenBank/DDBJ whole genome shotgun (WGS) entry which is preliminary data.</text>
</comment>
<dbReference type="RefSeq" id="XP_056559644.1">
    <property type="nucleotide sequence ID" value="XM_056697432.1"/>
</dbReference>
<dbReference type="Gene3D" id="3.10.10.10">
    <property type="entry name" value="HIV Type 1 Reverse Transcriptase, subunit A, domain 1"/>
    <property type="match status" value="1"/>
</dbReference>
<dbReference type="EMBL" id="JAPZBS010000002">
    <property type="protein sequence ID" value="KAJ5382073.1"/>
    <property type="molecule type" value="Genomic_DNA"/>
</dbReference>
<feature type="region of interest" description="Disordered" evidence="1">
    <location>
        <begin position="217"/>
        <end position="241"/>
    </location>
</feature>
<dbReference type="InterPro" id="IPR000477">
    <property type="entry name" value="RT_dom"/>
</dbReference>
<evidence type="ECO:0000313" key="3">
    <source>
        <dbReference type="EMBL" id="KAJ5382073.1"/>
    </source>
</evidence>
<dbReference type="PANTHER" id="PTHR33050">
    <property type="entry name" value="REVERSE TRANSCRIPTASE DOMAIN-CONTAINING PROTEIN"/>
    <property type="match status" value="1"/>
</dbReference>
<dbReference type="SUPFAM" id="SSF56672">
    <property type="entry name" value="DNA/RNA polymerases"/>
    <property type="match status" value="1"/>
</dbReference>